<organism evidence="2 3">
    <name type="scientific">Undibacterium nitidum</name>
    <dbReference type="NCBI Taxonomy" id="2762298"/>
    <lineage>
        <taxon>Bacteria</taxon>
        <taxon>Pseudomonadati</taxon>
        <taxon>Pseudomonadota</taxon>
        <taxon>Betaproteobacteria</taxon>
        <taxon>Burkholderiales</taxon>
        <taxon>Oxalobacteraceae</taxon>
        <taxon>Undibacterium</taxon>
    </lineage>
</organism>
<dbReference type="RefSeq" id="WP_186914535.1">
    <property type="nucleotide sequence ID" value="NZ_JACOFZ010000001.1"/>
</dbReference>
<comment type="caution">
    <text evidence="2">The sequence shown here is derived from an EMBL/GenBank/DDBJ whole genome shotgun (WGS) entry which is preliminary data.</text>
</comment>
<dbReference type="EMBL" id="JACOFZ010000001">
    <property type="protein sequence ID" value="MBC3881012.1"/>
    <property type="molecule type" value="Genomic_DNA"/>
</dbReference>
<feature type="chain" id="PRO_5037795132" description="Glycosyl hydrolase" evidence="1">
    <location>
        <begin position="32"/>
        <end position="358"/>
    </location>
</feature>
<evidence type="ECO:0000313" key="2">
    <source>
        <dbReference type="EMBL" id="MBC3881012.1"/>
    </source>
</evidence>
<proteinExistence type="predicted"/>
<name>A0A923KT78_9BURK</name>
<dbReference type="SUPFAM" id="SSF110296">
    <property type="entry name" value="Oligoxyloglucan reducing end-specific cellobiohydrolase"/>
    <property type="match status" value="2"/>
</dbReference>
<accession>A0A923KT78</accession>
<dbReference type="AlphaFoldDB" id="A0A923KT78"/>
<evidence type="ECO:0000256" key="1">
    <source>
        <dbReference type="SAM" id="SignalP"/>
    </source>
</evidence>
<dbReference type="Pfam" id="PF02012">
    <property type="entry name" value="BNR"/>
    <property type="match status" value="1"/>
</dbReference>
<keyword evidence="1" id="KW-0732">Signal</keyword>
<dbReference type="InterPro" id="IPR002860">
    <property type="entry name" value="BNR_rpt"/>
</dbReference>
<sequence length="358" mass="37142">MSKSPIRGLSFFSATRNAAALICLLPALALAQSGSAWNKVDAGVTVELRGLSVVSKDVAWASGAKGTVLRTVDGQRWTAMNITGAEKLDFRDIQGFDAKTAIAMSAGPGKASTLYKTVDGGTSWELLKVNGEETGFWDAMDFWDKNHGIVFGDPVNGSFQVLVTNDGGRTWINPVKDAQQLAAMPNEGAFAASGTCISVLGTQEVWFVTGGAAKSRIFHSRDGGKTWEVSTTEVPAAAPPKGLFSVSVAKNGRGFAVGGDYQQAKGAGLNAMSSRDGGKTWQATPALPQGFMSVVSKVPGSSSFVVGGLAGSGVSKDFGKTWTVLGETPLNALGFADGTHGWAVGPKGLILQYVGVSL</sequence>
<dbReference type="Gene3D" id="2.130.10.10">
    <property type="entry name" value="YVTN repeat-like/Quinoprotein amine dehydrogenase"/>
    <property type="match status" value="1"/>
</dbReference>
<protein>
    <recommendedName>
        <fullName evidence="4">Glycosyl hydrolase</fullName>
    </recommendedName>
</protein>
<dbReference type="CDD" id="cd15482">
    <property type="entry name" value="Sialidase_non-viral"/>
    <property type="match status" value="1"/>
</dbReference>
<feature type="signal peptide" evidence="1">
    <location>
        <begin position="1"/>
        <end position="31"/>
    </location>
</feature>
<keyword evidence="3" id="KW-1185">Reference proteome</keyword>
<gene>
    <name evidence="2" type="ORF">H8K36_06475</name>
</gene>
<evidence type="ECO:0008006" key="4">
    <source>
        <dbReference type="Google" id="ProtNLM"/>
    </source>
</evidence>
<dbReference type="Proteomes" id="UP000627446">
    <property type="component" value="Unassembled WGS sequence"/>
</dbReference>
<evidence type="ECO:0000313" key="3">
    <source>
        <dbReference type="Proteomes" id="UP000627446"/>
    </source>
</evidence>
<dbReference type="PANTHER" id="PTHR47199">
    <property type="entry name" value="PHOTOSYSTEM II STABILITY/ASSEMBLY FACTOR HCF136, CHLOROPLASTIC"/>
    <property type="match status" value="1"/>
</dbReference>
<dbReference type="InterPro" id="IPR015943">
    <property type="entry name" value="WD40/YVTN_repeat-like_dom_sf"/>
</dbReference>
<dbReference type="PANTHER" id="PTHR47199:SF2">
    <property type="entry name" value="PHOTOSYSTEM II STABILITY_ASSEMBLY FACTOR HCF136, CHLOROPLASTIC"/>
    <property type="match status" value="1"/>
</dbReference>
<reference evidence="2" key="1">
    <citation type="submission" date="2020-08" db="EMBL/GenBank/DDBJ databases">
        <title>Novel species isolated from subtropical streams in China.</title>
        <authorList>
            <person name="Lu H."/>
        </authorList>
    </citation>
    <scope>NUCLEOTIDE SEQUENCE</scope>
    <source>
        <strain evidence="2">LX22W</strain>
    </source>
</reference>